<dbReference type="AlphaFoldDB" id="A0A226DB62"/>
<evidence type="ECO:0000313" key="1">
    <source>
        <dbReference type="EMBL" id="OXA42148.1"/>
    </source>
</evidence>
<accession>A0A226DB62</accession>
<evidence type="ECO:0008006" key="3">
    <source>
        <dbReference type="Google" id="ProtNLM"/>
    </source>
</evidence>
<dbReference type="SUPFAM" id="SSF52047">
    <property type="entry name" value="RNI-like"/>
    <property type="match status" value="1"/>
</dbReference>
<gene>
    <name evidence="1" type="ORF">Fcan01_23160</name>
</gene>
<organism evidence="1 2">
    <name type="scientific">Folsomia candida</name>
    <name type="common">Springtail</name>
    <dbReference type="NCBI Taxonomy" id="158441"/>
    <lineage>
        <taxon>Eukaryota</taxon>
        <taxon>Metazoa</taxon>
        <taxon>Ecdysozoa</taxon>
        <taxon>Arthropoda</taxon>
        <taxon>Hexapoda</taxon>
        <taxon>Collembola</taxon>
        <taxon>Entomobryomorpha</taxon>
        <taxon>Isotomoidea</taxon>
        <taxon>Isotomidae</taxon>
        <taxon>Proisotominae</taxon>
        <taxon>Folsomia</taxon>
    </lineage>
</organism>
<sequence length="503" mass="56344">METIIPKMGDMNLEEISLLRKAIMNPVILDKIFSHLDFLTLKNSVRSVCTVWADVGATLIGRRGRIVFSDLGGMTSFNPNLARNIYLNLTSACCCCVRNCKCQSKNPACFSVIVMPEVSKILARLEIYTDNVYGPRLNETWTGYNFRNRLSILVEKWGDDDLMGAPRFLPLPNLRQDLSPCGEATYAHPTVRSLSFQGRDSLPNKENSAGEVTIFQGILNSTPNLEEVAITANFYPDFAPCTKLKILKYKSICGQTSGKSADKFPLSEMLAKCPNSLEKFTLGVWEEPVGQCVPVANSEILSFGLLNLSHLVIKAAELYEIEDISRLPKLTHLTLKTVTYGVSMSKMFQNYHSRHKGITRLELEFMPSEDEQDTQAAEKIVKLFPGVTQFKINLDGAQNLAKTMRPFRAWRLASGEVNIEEVKSADVVAAVLEGLAEWRGLRNTKLVFRETYQGFILQMSDRVRDALVLCSSISNIHLGIPMDKETRTDLNAFIAKYNLPISF</sequence>
<reference evidence="1 2" key="1">
    <citation type="submission" date="2015-12" db="EMBL/GenBank/DDBJ databases">
        <title>The genome of Folsomia candida.</title>
        <authorList>
            <person name="Faddeeva A."/>
            <person name="Derks M.F."/>
            <person name="Anvar Y."/>
            <person name="Smit S."/>
            <person name="Van Straalen N."/>
            <person name="Roelofs D."/>
        </authorList>
    </citation>
    <scope>NUCLEOTIDE SEQUENCE [LARGE SCALE GENOMIC DNA]</scope>
    <source>
        <strain evidence="1 2">VU population</strain>
        <tissue evidence="1">Whole body</tissue>
    </source>
</reference>
<evidence type="ECO:0000313" key="2">
    <source>
        <dbReference type="Proteomes" id="UP000198287"/>
    </source>
</evidence>
<protein>
    <recommendedName>
        <fullName evidence="3">F-box domain-containing protein</fullName>
    </recommendedName>
</protein>
<comment type="caution">
    <text evidence="1">The sequence shown here is derived from an EMBL/GenBank/DDBJ whole genome shotgun (WGS) entry which is preliminary data.</text>
</comment>
<proteinExistence type="predicted"/>
<dbReference type="Proteomes" id="UP000198287">
    <property type="component" value="Unassembled WGS sequence"/>
</dbReference>
<name>A0A226DB62_FOLCA</name>
<keyword evidence="2" id="KW-1185">Reference proteome</keyword>
<dbReference type="EMBL" id="LNIX01000027">
    <property type="protein sequence ID" value="OXA42148.1"/>
    <property type="molecule type" value="Genomic_DNA"/>
</dbReference>